<gene>
    <name evidence="5" type="ORF">KUF71_006488</name>
</gene>
<protein>
    <submittedName>
        <fullName evidence="5">FLYWCH-type zinc finger-containing protein 1</fullName>
    </submittedName>
</protein>
<evidence type="ECO:0000256" key="3">
    <source>
        <dbReference type="ARBA" id="ARBA00022833"/>
    </source>
</evidence>
<dbReference type="EMBL" id="JAHWGI010001426">
    <property type="protein sequence ID" value="KAK3931470.1"/>
    <property type="molecule type" value="Genomic_DNA"/>
</dbReference>
<keyword evidence="2" id="KW-0863">Zinc-finger</keyword>
<dbReference type="AlphaFoldDB" id="A0AAE1I342"/>
<comment type="caution">
    <text evidence="5">The sequence shown here is derived from an EMBL/GenBank/DDBJ whole genome shotgun (WGS) entry which is preliminary data.</text>
</comment>
<evidence type="ECO:0000313" key="5">
    <source>
        <dbReference type="EMBL" id="KAK3931470.1"/>
    </source>
</evidence>
<dbReference type="GO" id="GO:0008270">
    <property type="term" value="F:zinc ion binding"/>
    <property type="evidence" value="ECO:0007669"/>
    <property type="project" value="UniProtKB-KW"/>
</dbReference>
<name>A0AAE1I342_9NEOP</name>
<keyword evidence="6" id="KW-1185">Reference proteome</keyword>
<feature type="domain" description="FLYWCH-type" evidence="4">
    <location>
        <begin position="33"/>
        <end position="80"/>
    </location>
</feature>
<proteinExistence type="predicted"/>
<reference evidence="5" key="2">
    <citation type="journal article" date="2023" name="BMC Genomics">
        <title>Pest status, molecular evolution, and epigenetic factors derived from the genome assembly of Frankliniella fusca, a thysanopteran phytovirus vector.</title>
        <authorList>
            <person name="Catto M.A."/>
            <person name="Labadie P.E."/>
            <person name="Jacobson A.L."/>
            <person name="Kennedy G.G."/>
            <person name="Srinivasan R."/>
            <person name="Hunt B.G."/>
        </authorList>
    </citation>
    <scope>NUCLEOTIDE SEQUENCE</scope>
    <source>
        <strain evidence="5">PL_HMW_Pooled</strain>
    </source>
</reference>
<dbReference type="InterPro" id="IPR007588">
    <property type="entry name" value="Znf_FLYWCH"/>
</dbReference>
<organism evidence="5 6">
    <name type="scientific">Frankliniella fusca</name>
    <dbReference type="NCBI Taxonomy" id="407009"/>
    <lineage>
        <taxon>Eukaryota</taxon>
        <taxon>Metazoa</taxon>
        <taxon>Ecdysozoa</taxon>
        <taxon>Arthropoda</taxon>
        <taxon>Hexapoda</taxon>
        <taxon>Insecta</taxon>
        <taxon>Pterygota</taxon>
        <taxon>Neoptera</taxon>
        <taxon>Paraneoptera</taxon>
        <taxon>Thysanoptera</taxon>
        <taxon>Terebrantia</taxon>
        <taxon>Thripoidea</taxon>
        <taxon>Thripidae</taxon>
        <taxon>Frankliniella</taxon>
    </lineage>
</organism>
<reference evidence="5" key="1">
    <citation type="submission" date="2021-07" db="EMBL/GenBank/DDBJ databases">
        <authorList>
            <person name="Catto M.A."/>
            <person name="Jacobson A."/>
            <person name="Kennedy G."/>
            <person name="Labadie P."/>
            <person name="Hunt B.G."/>
            <person name="Srinivasan R."/>
        </authorList>
    </citation>
    <scope>NUCLEOTIDE SEQUENCE</scope>
    <source>
        <strain evidence="5">PL_HMW_Pooled</strain>
        <tissue evidence="5">Head</tissue>
    </source>
</reference>
<keyword evidence="1" id="KW-0479">Metal-binding</keyword>
<accession>A0AAE1I342</accession>
<sequence length="311" mass="36376">ILILLARWTKGVVNLIQEKGFKDDTFFYHLGDNGHAYHYNSAYKNSIYFKCMKYDQLQCKGRAILKDKGAAFIHTKPHNHPPNPDLVQERAIHRAILKDCRELKWVSYRQILDTHRSDRRYRRRVRARMTMPRLRSSMRKARLDTYPEIPPTLEELTIELMDDSNGHIIHTEGDDSIYAGSVTASDGSHHLIFMSNEQKWLLGEVRVIHADGTFKSRPASPASSQLFCIVTTWETYPSQKWMVESTSNQRRLVIPLCWVLMERRTLAAYRAVFSFLRDQTNLNPRKIITDFEYSQQRAWRLEFPGAEIQGC</sequence>
<dbReference type="Proteomes" id="UP001219518">
    <property type="component" value="Unassembled WGS sequence"/>
</dbReference>
<feature type="non-terminal residue" evidence="5">
    <location>
        <position position="1"/>
    </location>
</feature>
<evidence type="ECO:0000259" key="4">
    <source>
        <dbReference type="Pfam" id="PF04500"/>
    </source>
</evidence>
<evidence type="ECO:0000256" key="2">
    <source>
        <dbReference type="ARBA" id="ARBA00022771"/>
    </source>
</evidence>
<evidence type="ECO:0000256" key="1">
    <source>
        <dbReference type="ARBA" id="ARBA00022723"/>
    </source>
</evidence>
<evidence type="ECO:0000313" key="6">
    <source>
        <dbReference type="Proteomes" id="UP001219518"/>
    </source>
</evidence>
<dbReference type="Pfam" id="PF04500">
    <property type="entry name" value="FLYWCH"/>
    <property type="match status" value="1"/>
</dbReference>
<dbReference type="Gene3D" id="2.20.25.240">
    <property type="match status" value="1"/>
</dbReference>
<keyword evidence="3" id="KW-0862">Zinc</keyword>